<dbReference type="Pfam" id="PF13302">
    <property type="entry name" value="Acetyltransf_3"/>
    <property type="match status" value="1"/>
</dbReference>
<accession>A0ABN2Q4T3</accession>
<organism evidence="2 3">
    <name type="scientific">Amycolatopsis minnesotensis</name>
    <dbReference type="NCBI Taxonomy" id="337894"/>
    <lineage>
        <taxon>Bacteria</taxon>
        <taxon>Bacillati</taxon>
        <taxon>Actinomycetota</taxon>
        <taxon>Actinomycetes</taxon>
        <taxon>Pseudonocardiales</taxon>
        <taxon>Pseudonocardiaceae</taxon>
        <taxon>Amycolatopsis</taxon>
    </lineage>
</organism>
<dbReference type="InterPro" id="IPR016181">
    <property type="entry name" value="Acyl_CoA_acyltransferase"/>
</dbReference>
<dbReference type="Proteomes" id="UP001501116">
    <property type="component" value="Unassembled WGS sequence"/>
</dbReference>
<dbReference type="InterPro" id="IPR000182">
    <property type="entry name" value="GNAT_dom"/>
</dbReference>
<dbReference type="InterPro" id="IPR051531">
    <property type="entry name" value="N-acetyltransferase"/>
</dbReference>
<keyword evidence="3" id="KW-1185">Reference proteome</keyword>
<name>A0ABN2Q4T3_9PSEU</name>
<proteinExistence type="predicted"/>
<evidence type="ECO:0000313" key="2">
    <source>
        <dbReference type="EMBL" id="GAA1943756.1"/>
    </source>
</evidence>
<dbReference type="EMBL" id="BAAANN010000003">
    <property type="protein sequence ID" value="GAA1943756.1"/>
    <property type="molecule type" value="Genomic_DNA"/>
</dbReference>
<evidence type="ECO:0000259" key="1">
    <source>
        <dbReference type="PROSITE" id="PS51186"/>
    </source>
</evidence>
<comment type="caution">
    <text evidence="2">The sequence shown here is derived from an EMBL/GenBank/DDBJ whole genome shotgun (WGS) entry which is preliminary data.</text>
</comment>
<protein>
    <submittedName>
        <fullName evidence="2">GNAT family protein</fullName>
    </submittedName>
</protein>
<evidence type="ECO:0000313" key="3">
    <source>
        <dbReference type="Proteomes" id="UP001501116"/>
    </source>
</evidence>
<dbReference type="RefSeq" id="WP_344413704.1">
    <property type="nucleotide sequence ID" value="NZ_BAAANN010000003.1"/>
</dbReference>
<dbReference type="SUPFAM" id="SSF55729">
    <property type="entry name" value="Acyl-CoA N-acyltransferases (Nat)"/>
    <property type="match status" value="1"/>
</dbReference>
<dbReference type="Gene3D" id="3.40.630.30">
    <property type="match status" value="1"/>
</dbReference>
<dbReference type="PANTHER" id="PTHR43792">
    <property type="entry name" value="GNAT FAMILY, PUTATIVE (AFU_ORTHOLOGUE AFUA_3G00765)-RELATED-RELATED"/>
    <property type="match status" value="1"/>
</dbReference>
<sequence length="187" mass="21215">MLKIDEPLRTERLILRPFAEGDLDALHAIHSREDVTRYLYLEPRDRAECAEALEKRVAGMSITEPGQPLAIAVVLAETGELIGDLYFEWLSSEHRKAEIGFVFHPDHYGRGYATEAARELLRLGFEGLGLHRVIGRCDARNTASAAVLGKLGLRQEARLRENEIVKGAWVDELVFAILDREWRARRV</sequence>
<dbReference type="PROSITE" id="PS51186">
    <property type="entry name" value="GNAT"/>
    <property type="match status" value="1"/>
</dbReference>
<reference evidence="2 3" key="1">
    <citation type="journal article" date="2019" name="Int. J. Syst. Evol. Microbiol.">
        <title>The Global Catalogue of Microorganisms (GCM) 10K type strain sequencing project: providing services to taxonomists for standard genome sequencing and annotation.</title>
        <authorList>
            <consortium name="The Broad Institute Genomics Platform"/>
            <consortium name="The Broad Institute Genome Sequencing Center for Infectious Disease"/>
            <person name="Wu L."/>
            <person name="Ma J."/>
        </authorList>
    </citation>
    <scope>NUCLEOTIDE SEQUENCE [LARGE SCALE GENOMIC DNA]</scope>
    <source>
        <strain evidence="2 3">JCM 14545</strain>
    </source>
</reference>
<feature type="domain" description="N-acetyltransferase" evidence="1">
    <location>
        <begin position="13"/>
        <end position="176"/>
    </location>
</feature>
<gene>
    <name evidence="2" type="ORF">GCM10009754_09010</name>
</gene>